<accession>A0A974PYG4</accession>
<keyword evidence="4" id="KW-1185">Reference proteome</keyword>
<feature type="compositionally biased region" description="Basic and acidic residues" evidence="1">
    <location>
        <begin position="67"/>
        <end position="87"/>
    </location>
</feature>
<evidence type="ECO:0000259" key="2">
    <source>
        <dbReference type="Pfam" id="PF03544"/>
    </source>
</evidence>
<dbReference type="KEGG" id="ares:IWH25_17020"/>
<evidence type="ECO:0000313" key="4">
    <source>
        <dbReference type="Proteomes" id="UP000663444"/>
    </source>
</evidence>
<organism evidence="3 4">
    <name type="scientific">Azospira restricta</name>
    <dbReference type="NCBI Taxonomy" id="404405"/>
    <lineage>
        <taxon>Bacteria</taxon>
        <taxon>Pseudomonadati</taxon>
        <taxon>Pseudomonadota</taxon>
        <taxon>Betaproteobacteria</taxon>
        <taxon>Rhodocyclales</taxon>
        <taxon>Rhodocyclaceae</taxon>
        <taxon>Azospira</taxon>
    </lineage>
</organism>
<sequence length="208" mass="22077">MTKRLGCCLLLSVAFHLLLLWLPGFAPSSGGAARGRIELRLRLLEASPAIALESTAEQLAANGRVAGDSEGREAEPAPDAGEHKGSAGDEPSSAAPLPFLPASLPRGFDRGAYLAGDRLDVRPSPEQPIVIGLDDPQGMRRDKGQVVLVIYVGATGAVDHVDVDAADVPADIAESLAEIFRNAKMRPGIKDERPVKARMKVLVEFEVR</sequence>
<feature type="domain" description="TonB C-terminal" evidence="2">
    <location>
        <begin position="140"/>
        <end position="206"/>
    </location>
</feature>
<proteinExistence type="predicted"/>
<dbReference type="Gene3D" id="3.30.1150.10">
    <property type="match status" value="1"/>
</dbReference>
<dbReference type="Pfam" id="PF03544">
    <property type="entry name" value="TonB_C"/>
    <property type="match status" value="1"/>
</dbReference>
<dbReference type="AlphaFoldDB" id="A0A974PYG4"/>
<dbReference type="EMBL" id="CP064781">
    <property type="protein sequence ID" value="QRJ63423.1"/>
    <property type="molecule type" value="Genomic_DNA"/>
</dbReference>
<name>A0A974PYG4_9RHOO</name>
<reference evidence="3" key="1">
    <citation type="submission" date="2020-11" db="EMBL/GenBank/DDBJ databases">
        <title>Azospira restricta DSM 18626 genome sequence.</title>
        <authorList>
            <person name="Moe W.M."/>
        </authorList>
    </citation>
    <scope>NUCLEOTIDE SEQUENCE</scope>
    <source>
        <strain evidence="3">DSM 18626</strain>
    </source>
</reference>
<dbReference type="InterPro" id="IPR037682">
    <property type="entry name" value="TonB_C"/>
</dbReference>
<protein>
    <submittedName>
        <fullName evidence="3">Energy transducer TonB</fullName>
    </submittedName>
</protein>
<dbReference type="Proteomes" id="UP000663444">
    <property type="component" value="Chromosome"/>
</dbReference>
<dbReference type="GO" id="GO:0055085">
    <property type="term" value="P:transmembrane transport"/>
    <property type="evidence" value="ECO:0007669"/>
    <property type="project" value="InterPro"/>
</dbReference>
<gene>
    <name evidence="3" type="ORF">IWH25_17020</name>
</gene>
<dbReference type="RefSeq" id="WP_203386950.1">
    <property type="nucleotide sequence ID" value="NZ_CP064781.1"/>
</dbReference>
<evidence type="ECO:0000313" key="3">
    <source>
        <dbReference type="EMBL" id="QRJ63423.1"/>
    </source>
</evidence>
<feature type="region of interest" description="Disordered" evidence="1">
    <location>
        <begin position="64"/>
        <end position="98"/>
    </location>
</feature>
<dbReference type="SUPFAM" id="SSF74653">
    <property type="entry name" value="TolA/TonB C-terminal domain"/>
    <property type="match status" value="1"/>
</dbReference>
<evidence type="ECO:0000256" key="1">
    <source>
        <dbReference type="SAM" id="MobiDB-lite"/>
    </source>
</evidence>